<evidence type="ECO:0000313" key="3">
    <source>
        <dbReference type="Proteomes" id="UP000255024"/>
    </source>
</evidence>
<dbReference type="RefSeq" id="WP_115090378.1">
    <property type="nucleotide sequence ID" value="NZ_CP068107.1"/>
</dbReference>
<dbReference type="Pfam" id="PF01475">
    <property type="entry name" value="FUR"/>
    <property type="match status" value="1"/>
</dbReference>
<dbReference type="InterPro" id="IPR036388">
    <property type="entry name" value="WH-like_DNA-bd_sf"/>
</dbReference>
<dbReference type="GO" id="GO:0045892">
    <property type="term" value="P:negative regulation of DNA-templated transcription"/>
    <property type="evidence" value="ECO:0007669"/>
    <property type="project" value="TreeGrafter"/>
</dbReference>
<dbReference type="EMBL" id="UGQL01000001">
    <property type="protein sequence ID" value="STZ27445.1"/>
    <property type="molecule type" value="Genomic_DNA"/>
</dbReference>
<dbReference type="GO" id="GO:0000976">
    <property type="term" value="F:transcription cis-regulatory region binding"/>
    <property type="evidence" value="ECO:0007669"/>
    <property type="project" value="TreeGrafter"/>
</dbReference>
<dbReference type="InterPro" id="IPR002481">
    <property type="entry name" value="FUR"/>
</dbReference>
<evidence type="ECO:0000256" key="1">
    <source>
        <dbReference type="PIRSR" id="PIRSR602481-1"/>
    </source>
</evidence>
<feature type="binding site" evidence="1">
    <location>
        <position position="90"/>
    </location>
    <ligand>
        <name>Zn(2+)</name>
        <dbReference type="ChEBI" id="CHEBI:29105"/>
    </ligand>
</feature>
<accession>A0A378RKE1</accession>
<feature type="binding site" evidence="1">
    <location>
        <position position="122"/>
    </location>
    <ligand>
        <name>Zn(2+)</name>
        <dbReference type="ChEBI" id="CHEBI:29105"/>
    </ligand>
</feature>
<dbReference type="InterPro" id="IPR036390">
    <property type="entry name" value="WH_DNA-bd_sf"/>
</dbReference>
<dbReference type="GO" id="GO:0003700">
    <property type="term" value="F:DNA-binding transcription factor activity"/>
    <property type="evidence" value="ECO:0007669"/>
    <property type="project" value="InterPro"/>
</dbReference>
<dbReference type="PANTHER" id="PTHR33202">
    <property type="entry name" value="ZINC UPTAKE REGULATION PROTEIN"/>
    <property type="match status" value="1"/>
</dbReference>
<feature type="binding site" evidence="1">
    <location>
        <position position="125"/>
    </location>
    <ligand>
        <name>Zn(2+)</name>
        <dbReference type="ChEBI" id="CHEBI:29105"/>
    </ligand>
</feature>
<sequence>MKQTRNTLAKTEILKLIETSEVALSPAEILAILHGVCDRVTIYRVLDRLTEEGIIHKIATVEGVIKYAICQNCTLEKHNHNHLHFTCERCQTTTCITTVEPSFTLPEKYKIKSVNFTISGICPECN</sequence>
<gene>
    <name evidence="2" type="primary">zur</name>
    <name evidence="2" type="ORF">NCTC11179_00980</name>
</gene>
<dbReference type="GO" id="GO:0008270">
    <property type="term" value="F:zinc ion binding"/>
    <property type="evidence" value="ECO:0007669"/>
    <property type="project" value="TreeGrafter"/>
</dbReference>
<organism evidence="2 3">
    <name type="scientific">Myroides odoratus</name>
    <name type="common">Flavobacterium odoratum</name>
    <dbReference type="NCBI Taxonomy" id="256"/>
    <lineage>
        <taxon>Bacteria</taxon>
        <taxon>Pseudomonadati</taxon>
        <taxon>Bacteroidota</taxon>
        <taxon>Flavobacteriia</taxon>
        <taxon>Flavobacteriales</taxon>
        <taxon>Flavobacteriaceae</taxon>
        <taxon>Myroides</taxon>
    </lineage>
</organism>
<evidence type="ECO:0000313" key="2">
    <source>
        <dbReference type="EMBL" id="STZ27445.1"/>
    </source>
</evidence>
<dbReference type="AlphaFoldDB" id="A0A378RKE1"/>
<feature type="binding site" evidence="1">
    <location>
        <position position="87"/>
    </location>
    <ligand>
        <name>Zn(2+)</name>
        <dbReference type="ChEBI" id="CHEBI:29105"/>
    </ligand>
</feature>
<keyword evidence="1" id="KW-0862">Zinc</keyword>
<dbReference type="PANTHER" id="PTHR33202:SF22">
    <property type="entry name" value="HYDROGEN PEROXIDE SENSITIVE REPRESSOR"/>
    <property type="match status" value="1"/>
</dbReference>
<dbReference type="SUPFAM" id="SSF46785">
    <property type="entry name" value="Winged helix' DNA-binding domain"/>
    <property type="match status" value="1"/>
</dbReference>
<dbReference type="GO" id="GO:1900376">
    <property type="term" value="P:regulation of secondary metabolite biosynthetic process"/>
    <property type="evidence" value="ECO:0007669"/>
    <property type="project" value="TreeGrafter"/>
</dbReference>
<proteinExistence type="predicted"/>
<keyword evidence="1" id="KW-0479">Metal-binding</keyword>
<dbReference type="Proteomes" id="UP000255024">
    <property type="component" value="Unassembled WGS sequence"/>
</dbReference>
<protein>
    <submittedName>
        <fullName evidence="2">Zinc uptake regulation protein</fullName>
    </submittedName>
</protein>
<name>A0A378RKE1_MYROD</name>
<dbReference type="Gene3D" id="1.10.10.10">
    <property type="entry name" value="Winged helix-like DNA-binding domain superfamily/Winged helix DNA-binding domain"/>
    <property type="match status" value="1"/>
</dbReference>
<reference evidence="2 3" key="1">
    <citation type="submission" date="2018-06" db="EMBL/GenBank/DDBJ databases">
        <authorList>
            <consortium name="Pathogen Informatics"/>
            <person name="Doyle S."/>
        </authorList>
    </citation>
    <scope>NUCLEOTIDE SEQUENCE [LARGE SCALE GENOMIC DNA]</scope>
    <source>
        <strain evidence="2 3">NCTC11179</strain>
    </source>
</reference>
<comment type="cofactor">
    <cofactor evidence="1">
        <name>Zn(2+)</name>
        <dbReference type="ChEBI" id="CHEBI:29105"/>
    </cofactor>
    <text evidence="1">Binds 1 zinc ion per subunit.</text>
</comment>
<keyword evidence="3" id="KW-1185">Reference proteome</keyword>